<dbReference type="RefSeq" id="WP_152816000.1">
    <property type="nucleotide sequence ID" value="NZ_VJXX01000004.1"/>
</dbReference>
<protein>
    <submittedName>
        <fullName evidence="2">Uncharacterized protein</fullName>
    </submittedName>
</protein>
<keyword evidence="1" id="KW-1133">Transmembrane helix</keyword>
<keyword evidence="3" id="KW-1185">Reference proteome</keyword>
<accession>A0A7X1NRG4</accession>
<gene>
    <name evidence="2" type="ORF">FNH21_12025</name>
</gene>
<evidence type="ECO:0000313" key="2">
    <source>
        <dbReference type="EMBL" id="MPY11435.1"/>
    </source>
</evidence>
<organism evidence="2 3">
    <name type="scientific">Arthrobacter bussei</name>
    <dbReference type="NCBI Taxonomy" id="2594179"/>
    <lineage>
        <taxon>Bacteria</taxon>
        <taxon>Bacillati</taxon>
        <taxon>Actinomycetota</taxon>
        <taxon>Actinomycetes</taxon>
        <taxon>Micrococcales</taxon>
        <taxon>Micrococcaceae</taxon>
        <taxon>Arthrobacter</taxon>
    </lineage>
</organism>
<dbReference type="Proteomes" id="UP000326464">
    <property type="component" value="Unassembled WGS sequence"/>
</dbReference>
<proteinExistence type="predicted"/>
<reference evidence="3" key="1">
    <citation type="submission" date="2019-07" db="EMBL/GenBank/DDBJ databases">
        <title>Arthrobacter KR32 sp. nov., isolated from mountain cheese made of cows milk.</title>
        <authorList>
            <person name="Flegler A."/>
        </authorList>
    </citation>
    <scope>NUCLEOTIDE SEQUENCE [LARGE SCALE GENOMIC DNA]</scope>
    <source>
        <strain evidence="3">KR32</strain>
    </source>
</reference>
<comment type="caution">
    <text evidence="2">The sequence shown here is derived from an EMBL/GenBank/DDBJ whole genome shotgun (WGS) entry which is preliminary data.</text>
</comment>
<keyword evidence="1" id="KW-0812">Transmembrane</keyword>
<dbReference type="AlphaFoldDB" id="A0A7X1NRG4"/>
<sequence length="68" mass="7233">MRNTTNRMLLGLVICLSIAGAALVLSLPAVFGPHEPYQAWLAMILGGVTAVLAVAVILMRPPRRGVNH</sequence>
<keyword evidence="1" id="KW-0472">Membrane</keyword>
<name>A0A7X1NRG4_9MICC</name>
<evidence type="ECO:0000256" key="1">
    <source>
        <dbReference type="SAM" id="Phobius"/>
    </source>
</evidence>
<feature type="transmembrane region" description="Helical" evidence="1">
    <location>
        <begin position="37"/>
        <end position="59"/>
    </location>
</feature>
<dbReference type="EMBL" id="VJXX01000004">
    <property type="protein sequence ID" value="MPY11435.1"/>
    <property type="molecule type" value="Genomic_DNA"/>
</dbReference>
<feature type="transmembrane region" description="Helical" evidence="1">
    <location>
        <begin position="9"/>
        <end position="31"/>
    </location>
</feature>
<dbReference type="OrthoDB" id="5147322at2"/>
<evidence type="ECO:0000313" key="3">
    <source>
        <dbReference type="Proteomes" id="UP000326464"/>
    </source>
</evidence>